<protein>
    <recommendedName>
        <fullName evidence="4">DUF4083 domain-containing protein</fullName>
    </recommendedName>
</protein>
<gene>
    <name evidence="2" type="ORF">P4706_04400</name>
</gene>
<keyword evidence="1" id="KW-0472">Membrane</keyword>
<dbReference type="RefSeq" id="WP_367406223.1">
    <property type="nucleotide sequence ID" value="NZ_JARNBH010000005.1"/>
</dbReference>
<evidence type="ECO:0000256" key="1">
    <source>
        <dbReference type="SAM" id="Phobius"/>
    </source>
</evidence>
<dbReference type="AlphaFoldDB" id="A0AAW9NAQ9"/>
<name>A0AAW9NAQ9_9BACI</name>
<feature type="transmembrane region" description="Helical" evidence="1">
    <location>
        <begin position="29"/>
        <end position="51"/>
    </location>
</feature>
<comment type="caution">
    <text evidence="2">The sequence shown here is derived from an EMBL/GenBank/DDBJ whole genome shotgun (WGS) entry which is preliminary data.</text>
</comment>
<dbReference type="Proteomes" id="UP001307168">
    <property type="component" value="Unassembled WGS sequence"/>
</dbReference>
<accession>A0AAW9NAQ9</accession>
<keyword evidence="1" id="KW-1133">Transmembrane helix</keyword>
<sequence length="80" mass="9235">MKEKQNFCCSIFVYENTKNKLGVVFMFDIALILFIASAGVLIAITGFFVILGRRILEPKKKLQQKIDKLEEEVQILKNQK</sequence>
<keyword evidence="3" id="KW-1185">Reference proteome</keyword>
<proteinExistence type="predicted"/>
<evidence type="ECO:0008006" key="4">
    <source>
        <dbReference type="Google" id="ProtNLM"/>
    </source>
</evidence>
<reference evidence="2 3" key="1">
    <citation type="submission" date="2023-03" db="EMBL/GenBank/DDBJ databases">
        <title>Bacillus Genome Sequencing.</title>
        <authorList>
            <person name="Dunlap C."/>
        </authorList>
    </citation>
    <scope>NUCLEOTIDE SEQUENCE [LARGE SCALE GENOMIC DNA]</scope>
    <source>
        <strain evidence="2 3">B-41290</strain>
    </source>
</reference>
<dbReference type="EMBL" id="JARNBH010000005">
    <property type="protein sequence ID" value="MEC0272305.1"/>
    <property type="molecule type" value="Genomic_DNA"/>
</dbReference>
<keyword evidence="1" id="KW-0812">Transmembrane</keyword>
<evidence type="ECO:0000313" key="2">
    <source>
        <dbReference type="EMBL" id="MEC0272305.1"/>
    </source>
</evidence>
<evidence type="ECO:0000313" key="3">
    <source>
        <dbReference type="Proteomes" id="UP001307168"/>
    </source>
</evidence>
<organism evidence="2 3">
    <name type="scientific">Peribacillus castrilensis</name>
    <dbReference type="NCBI Taxonomy" id="2897690"/>
    <lineage>
        <taxon>Bacteria</taxon>
        <taxon>Bacillati</taxon>
        <taxon>Bacillota</taxon>
        <taxon>Bacilli</taxon>
        <taxon>Bacillales</taxon>
        <taxon>Bacillaceae</taxon>
        <taxon>Peribacillus</taxon>
    </lineage>
</organism>